<dbReference type="EMBL" id="FNXY01000011">
    <property type="protein sequence ID" value="SEJ69896.1"/>
    <property type="molecule type" value="Genomic_DNA"/>
</dbReference>
<proteinExistence type="predicted"/>
<dbReference type="RefSeq" id="WP_090341987.1">
    <property type="nucleotide sequence ID" value="NZ_FNXY01000011.1"/>
</dbReference>
<reference evidence="1 2" key="1">
    <citation type="submission" date="2016-10" db="EMBL/GenBank/DDBJ databases">
        <authorList>
            <person name="de Groot N.N."/>
        </authorList>
    </citation>
    <scope>NUCLEOTIDE SEQUENCE [LARGE SCALE GENOMIC DNA]</scope>
    <source>
        <strain evidence="1 2">DSM 19938</strain>
    </source>
</reference>
<evidence type="ECO:0000313" key="1">
    <source>
        <dbReference type="EMBL" id="SEJ69896.1"/>
    </source>
</evidence>
<accession>A0A1H7AYA9</accession>
<dbReference type="AlphaFoldDB" id="A0A1H7AYA9"/>
<protein>
    <submittedName>
        <fullName evidence="1">Uncharacterized protein</fullName>
    </submittedName>
</protein>
<keyword evidence="2" id="KW-1185">Reference proteome</keyword>
<name>A0A1H7AYA9_9BACT</name>
<gene>
    <name evidence="1" type="ORF">SAMN04487995_6017</name>
</gene>
<evidence type="ECO:0000313" key="2">
    <source>
        <dbReference type="Proteomes" id="UP000199532"/>
    </source>
</evidence>
<dbReference type="STRING" id="408657.SAMN04487995_6017"/>
<dbReference type="OrthoDB" id="1374975at2"/>
<dbReference type="Proteomes" id="UP000199532">
    <property type="component" value="Unassembled WGS sequence"/>
</dbReference>
<sequence length="271" mass="31403">MTISVFYDRAQWPALVSQVILPFYHHRKENQFAIFLSAQRGDHITLVPFDMELSGKYTMQLLVEIDHYIISRPSQKRVSHVKDLFQDFQNNSIHFDIDNFEMFKENGIVIVTSWIILQELSLQVLDDEVAYSILVLLLTALICTYFGGMDAATDTVQAILQHQRTIRRSTSSSENFDNRKHAITSLTYANSRFVSTLFDEIWKTNTIKENSWIDLWLSECKILSNKISFNEAYRLVFMTFCRQTDLVEDFSNELVAEILSAALDDYKGGQP</sequence>
<organism evidence="1 2">
    <name type="scientific">Dyadobacter koreensis</name>
    <dbReference type="NCBI Taxonomy" id="408657"/>
    <lineage>
        <taxon>Bacteria</taxon>
        <taxon>Pseudomonadati</taxon>
        <taxon>Bacteroidota</taxon>
        <taxon>Cytophagia</taxon>
        <taxon>Cytophagales</taxon>
        <taxon>Spirosomataceae</taxon>
        <taxon>Dyadobacter</taxon>
    </lineage>
</organism>